<protein>
    <submittedName>
        <fullName evidence="3">Uncharacterized protein</fullName>
    </submittedName>
</protein>
<accession>A0A914LK75</accession>
<dbReference type="GO" id="GO:0071203">
    <property type="term" value="C:WASH complex"/>
    <property type="evidence" value="ECO:0007669"/>
    <property type="project" value="InterPro"/>
</dbReference>
<dbReference type="GO" id="GO:0140285">
    <property type="term" value="P:endosome fission"/>
    <property type="evidence" value="ECO:0007669"/>
    <property type="project" value="TreeGrafter"/>
</dbReference>
<evidence type="ECO:0000313" key="2">
    <source>
        <dbReference type="Proteomes" id="UP000887563"/>
    </source>
</evidence>
<dbReference type="PANTHER" id="PTHR15691:SF6">
    <property type="entry name" value="WASH COMPLEX SUBUNIT 5"/>
    <property type="match status" value="1"/>
</dbReference>
<keyword evidence="2" id="KW-1185">Reference proteome</keyword>
<comment type="similarity">
    <text evidence="1">Belongs to the strumpellin family.</text>
</comment>
<dbReference type="GO" id="GO:0007032">
    <property type="term" value="P:endosome organization"/>
    <property type="evidence" value="ECO:0007669"/>
    <property type="project" value="TreeGrafter"/>
</dbReference>
<evidence type="ECO:0000313" key="3">
    <source>
        <dbReference type="WBParaSite" id="Minc3s00597g14870"/>
    </source>
</evidence>
<dbReference type="GO" id="GO:0005768">
    <property type="term" value="C:endosome"/>
    <property type="evidence" value="ECO:0007669"/>
    <property type="project" value="TreeGrafter"/>
</dbReference>
<name>A0A914LK75_MELIC</name>
<dbReference type="WBParaSite" id="Minc3s00597g14870">
    <property type="protein sequence ID" value="Minc3s00597g14870"/>
    <property type="gene ID" value="Minc3s00597g14870"/>
</dbReference>
<evidence type="ECO:0000256" key="1">
    <source>
        <dbReference type="ARBA" id="ARBA00006224"/>
    </source>
</evidence>
<dbReference type="Proteomes" id="UP000887563">
    <property type="component" value="Unplaced"/>
</dbReference>
<sequence>MQNVQQQQCLQTLHNQIITGNCLIAELYRLSLNTPFDFLNFQTSRFSKLLIDFSYFENRASFDKFTEQTEEGRQLEEKFFASFTPFLNSFARFIDQLYTFLTDFIDYSREYVDYWRELFTRFKCLDEIEILSAQLLHILGLLLVLFDFKFPAVIRERIFVALYRLRMDFEASKLEILVNICRNRREPFEFCLATLGINIQFISQMILFLRFYKGPKTGWLENCVYICLYFEEGHQTLKNQFSIMRQLIDNYFNDRWILHFHVDFKVNLHEKWEGYKAANAALQNVRELWPISKLASSHLNIIQSPRFPSGLLSLEKFGNYKKIIEEFNTSLKWLILHSSLKVNPKLNLSSLIKKAVLLEALKKLAHFEFKLKQAENYLRSNWIESIEKLKQIIVNNLSQIIAFLPNSSLDTENAKRTARIVTWLESVRNSINQLETSSSDNDKSIQLLENICTRISSVTSNQLSSEKQQNLILHHSLEVANSDLRRLQNIYSLNVNENNDAGKENALCQLTDFSSIYLFLFVDENCSLIEKLLRDDPLSVRFIFLKLTASVPGLFIHGPSTKIPELFAKKLSFFYYKVFEVKLRLVVQAIPRAIFEEMNNLNQYFSPDSQSVWIEKNRIEQFADLPRRRKLAELTYKISRLAMGIAQTCIKELGGDVEINPRALLSDGLCNELKKRLVIILSADLPPLNDNSSSSVFGVLERRRHLRLHQFRKAFLFVCEHVGIRNGIQIWAEQMHSVTRDCLAKKLAEEQMPSPNYGPSTAVSLSTLPEMNVGRFFDFMLFITKPNLCIYNPSESTWRSVSDRSLKFAYTGFASLENWMLSGLATLTGLILHNEINAISKKLSSKNFTDILNSSSNSIPLDLLSIQKYFNQKNAPSTKFAIDGNSKEFFLSIAKIGQLFILLANLHVFVDAEVQSQLGVVWKAASNFWSSLEIDVSSNSQIPELSETLYLRSNELVNLLPKFVFIKSSKSQLFLLATLLHFLHFGSTTISTNKRREFLDSFAVIQGCFLLLKENALIWKNLPYLNFNKKFKTS</sequence>
<dbReference type="Pfam" id="PF10266">
    <property type="entry name" value="Strumpellin"/>
    <property type="match status" value="2"/>
</dbReference>
<reference evidence="3" key="1">
    <citation type="submission" date="2022-11" db="UniProtKB">
        <authorList>
            <consortium name="WormBaseParasite"/>
        </authorList>
    </citation>
    <scope>IDENTIFICATION</scope>
</reference>
<dbReference type="GO" id="GO:0051125">
    <property type="term" value="P:regulation of actin nucleation"/>
    <property type="evidence" value="ECO:0007669"/>
    <property type="project" value="TreeGrafter"/>
</dbReference>
<dbReference type="GO" id="GO:0030041">
    <property type="term" value="P:actin filament polymerization"/>
    <property type="evidence" value="ECO:0007669"/>
    <property type="project" value="TreeGrafter"/>
</dbReference>
<dbReference type="InterPro" id="IPR019393">
    <property type="entry name" value="WASH_strumpellin"/>
</dbReference>
<dbReference type="AlphaFoldDB" id="A0A914LK75"/>
<dbReference type="PANTHER" id="PTHR15691">
    <property type="entry name" value="WASH COMPLEX SUBUNIT 5"/>
    <property type="match status" value="1"/>
</dbReference>
<organism evidence="2 3">
    <name type="scientific">Meloidogyne incognita</name>
    <name type="common">Southern root-knot nematode worm</name>
    <name type="synonym">Oxyuris incognita</name>
    <dbReference type="NCBI Taxonomy" id="6306"/>
    <lineage>
        <taxon>Eukaryota</taxon>
        <taxon>Metazoa</taxon>
        <taxon>Ecdysozoa</taxon>
        <taxon>Nematoda</taxon>
        <taxon>Chromadorea</taxon>
        <taxon>Rhabditida</taxon>
        <taxon>Tylenchina</taxon>
        <taxon>Tylenchomorpha</taxon>
        <taxon>Tylenchoidea</taxon>
        <taxon>Meloidogynidae</taxon>
        <taxon>Meloidogyninae</taxon>
        <taxon>Meloidogyne</taxon>
        <taxon>Meloidogyne incognita group</taxon>
    </lineage>
</organism>
<proteinExistence type="inferred from homology"/>